<reference evidence="11 12" key="1">
    <citation type="submission" date="2019-10" db="EMBL/GenBank/DDBJ databases">
        <title>Deinococcus sp. isolated from soil.</title>
        <authorList>
            <person name="Li Y."/>
            <person name="Wang J."/>
        </authorList>
    </citation>
    <scope>NUCLEOTIDE SEQUENCE [LARGE SCALE GENOMIC DNA]</scope>
    <source>
        <strain evidence="11 12">SDU3-2</strain>
    </source>
</reference>
<dbReference type="RefSeq" id="WP_152871650.1">
    <property type="nucleotide sequence ID" value="NZ_WBSL01000005.1"/>
</dbReference>
<evidence type="ECO:0000256" key="3">
    <source>
        <dbReference type="ARBA" id="ARBA00022475"/>
    </source>
</evidence>
<accession>A0A7X1TS10</accession>
<comment type="subcellular location">
    <subcellularLocation>
        <location evidence="2">Cell membrane</location>
    </subcellularLocation>
    <subcellularLocation>
        <location evidence="1">Membrane</location>
        <topology evidence="1">Single-pass membrane protein</topology>
    </subcellularLocation>
</comment>
<evidence type="ECO:0000256" key="9">
    <source>
        <dbReference type="SAM" id="MobiDB-lite"/>
    </source>
</evidence>
<evidence type="ECO:0000256" key="5">
    <source>
        <dbReference type="ARBA" id="ARBA00022989"/>
    </source>
</evidence>
<organism evidence="11 12">
    <name type="scientific">Deinococcus terrestris</name>
    <dbReference type="NCBI Taxonomy" id="2651870"/>
    <lineage>
        <taxon>Bacteria</taxon>
        <taxon>Thermotogati</taxon>
        <taxon>Deinococcota</taxon>
        <taxon>Deinococci</taxon>
        <taxon>Deinococcales</taxon>
        <taxon>Deinococcaceae</taxon>
        <taxon>Deinococcus</taxon>
    </lineage>
</organism>
<dbReference type="AlphaFoldDB" id="A0A7X1TS10"/>
<dbReference type="PANTHER" id="PTHR37461:SF1">
    <property type="entry name" value="ANTI-SIGMA-K FACTOR RSKA"/>
    <property type="match status" value="1"/>
</dbReference>
<sequence length="219" mass="23157">MTPDRDDLLAYALGTLSPAEAARVEADLDRDPALRAELRADLDALALLLDDLDPQAVPVSAGAEQTLLARVRAEGSPGPGAAPIPLPSARPPRRWPVAVGLVAALALVFVLLPRPQADPLEAYLETPGAVERSLESDGERVGTLVQLPQGRVFVQLSRPLPPQRTYQLWRIENGTPVSLGTFERGLLVTLAPGSTLAVSVEPPGGSPQPTTTPLFVQPL</sequence>
<dbReference type="InterPro" id="IPR018764">
    <property type="entry name" value="RskA_C"/>
</dbReference>
<dbReference type="InterPro" id="IPR051474">
    <property type="entry name" value="Anti-sigma-K/W_factor"/>
</dbReference>
<evidence type="ECO:0000259" key="10">
    <source>
        <dbReference type="Pfam" id="PF10099"/>
    </source>
</evidence>
<keyword evidence="12" id="KW-1185">Reference proteome</keyword>
<dbReference type="Gene3D" id="1.10.10.1320">
    <property type="entry name" value="Anti-sigma factor, zinc-finger domain"/>
    <property type="match status" value="1"/>
</dbReference>
<evidence type="ECO:0000256" key="1">
    <source>
        <dbReference type="ARBA" id="ARBA00004167"/>
    </source>
</evidence>
<keyword evidence="3" id="KW-1003">Cell membrane</keyword>
<dbReference type="PANTHER" id="PTHR37461">
    <property type="entry name" value="ANTI-SIGMA-K FACTOR RSKA"/>
    <property type="match status" value="1"/>
</dbReference>
<evidence type="ECO:0000256" key="8">
    <source>
        <dbReference type="ARBA" id="ARBA00030803"/>
    </source>
</evidence>
<dbReference type="Pfam" id="PF10099">
    <property type="entry name" value="RskA_C"/>
    <property type="match status" value="1"/>
</dbReference>
<evidence type="ECO:0000256" key="6">
    <source>
        <dbReference type="ARBA" id="ARBA00023136"/>
    </source>
</evidence>
<feature type="region of interest" description="Disordered" evidence="9">
    <location>
        <begin position="200"/>
        <end position="219"/>
    </location>
</feature>
<dbReference type="GO" id="GO:0016989">
    <property type="term" value="F:sigma factor antagonist activity"/>
    <property type="evidence" value="ECO:0007669"/>
    <property type="project" value="TreeGrafter"/>
</dbReference>
<dbReference type="EMBL" id="WBSL01000005">
    <property type="protein sequence ID" value="MPY67315.1"/>
    <property type="molecule type" value="Genomic_DNA"/>
</dbReference>
<dbReference type="Proteomes" id="UP000484842">
    <property type="component" value="Unassembled WGS sequence"/>
</dbReference>
<evidence type="ECO:0000313" key="12">
    <source>
        <dbReference type="Proteomes" id="UP000484842"/>
    </source>
</evidence>
<comment type="caution">
    <text evidence="11">The sequence shown here is derived from an EMBL/GenBank/DDBJ whole genome shotgun (WGS) entry which is preliminary data.</text>
</comment>
<keyword evidence="4" id="KW-0812">Transmembrane</keyword>
<proteinExistence type="predicted"/>
<protein>
    <recommendedName>
        <fullName evidence="8">Regulator of SigK</fullName>
    </recommendedName>
    <alternativeName>
        <fullName evidence="7">Sigma-K anti-sigma factor RskA</fullName>
    </alternativeName>
</protein>
<evidence type="ECO:0000256" key="7">
    <source>
        <dbReference type="ARBA" id="ARBA00029829"/>
    </source>
</evidence>
<keyword evidence="5" id="KW-1133">Transmembrane helix</keyword>
<evidence type="ECO:0000313" key="11">
    <source>
        <dbReference type="EMBL" id="MPY67315.1"/>
    </source>
</evidence>
<dbReference type="GO" id="GO:0006417">
    <property type="term" value="P:regulation of translation"/>
    <property type="evidence" value="ECO:0007669"/>
    <property type="project" value="TreeGrafter"/>
</dbReference>
<feature type="domain" description="Anti-sigma K factor RskA C-terminal" evidence="10">
    <location>
        <begin position="102"/>
        <end position="213"/>
    </location>
</feature>
<evidence type="ECO:0000256" key="4">
    <source>
        <dbReference type="ARBA" id="ARBA00022692"/>
    </source>
</evidence>
<evidence type="ECO:0000256" key="2">
    <source>
        <dbReference type="ARBA" id="ARBA00004236"/>
    </source>
</evidence>
<name>A0A7X1TS10_9DEIO</name>
<dbReference type="GO" id="GO:0005886">
    <property type="term" value="C:plasma membrane"/>
    <property type="evidence" value="ECO:0007669"/>
    <property type="project" value="UniProtKB-SubCell"/>
</dbReference>
<dbReference type="InterPro" id="IPR041916">
    <property type="entry name" value="Anti_sigma_zinc_sf"/>
</dbReference>
<keyword evidence="6" id="KW-0472">Membrane</keyword>
<gene>
    <name evidence="11" type="ORF">F8S09_11530</name>
</gene>